<feature type="transmembrane region" description="Helical" evidence="10">
    <location>
        <begin position="155"/>
        <end position="174"/>
    </location>
</feature>
<evidence type="ECO:0000256" key="6">
    <source>
        <dbReference type="ARBA" id="ARBA00022777"/>
    </source>
</evidence>
<keyword evidence="7" id="KW-0067">ATP-binding</keyword>
<dbReference type="Gene3D" id="1.10.287.130">
    <property type="match status" value="1"/>
</dbReference>
<dbReference type="GO" id="GO:0000155">
    <property type="term" value="F:phosphorelay sensor kinase activity"/>
    <property type="evidence" value="ECO:0007669"/>
    <property type="project" value="InterPro"/>
</dbReference>
<dbReference type="EC" id="2.7.13.3" evidence="2"/>
<evidence type="ECO:0000256" key="3">
    <source>
        <dbReference type="ARBA" id="ARBA00022553"/>
    </source>
</evidence>
<keyword evidence="3" id="KW-0597">Phosphoprotein</keyword>
<evidence type="ECO:0000259" key="11">
    <source>
        <dbReference type="PROSITE" id="PS50109"/>
    </source>
</evidence>
<dbReference type="EMBL" id="AP014936">
    <property type="protein sequence ID" value="BAU49001.1"/>
    <property type="molecule type" value="Genomic_DNA"/>
</dbReference>
<dbReference type="Gene3D" id="3.30.565.10">
    <property type="entry name" value="Histidine kinase-like ATPase, C-terminal domain"/>
    <property type="match status" value="1"/>
</dbReference>
<accession>A0A1B4VCA9</accession>
<evidence type="ECO:0000256" key="4">
    <source>
        <dbReference type="ARBA" id="ARBA00022679"/>
    </source>
</evidence>
<dbReference type="KEGG" id="sva:SVA_2453"/>
<protein>
    <recommendedName>
        <fullName evidence="2">histidine kinase</fullName>
        <ecNumber evidence="2">2.7.13.3</ecNumber>
    </recommendedName>
</protein>
<feature type="transmembrane region" description="Helical" evidence="10">
    <location>
        <begin position="12"/>
        <end position="36"/>
    </location>
</feature>
<feature type="domain" description="Histidine kinase" evidence="11">
    <location>
        <begin position="317"/>
        <end position="530"/>
    </location>
</feature>
<name>A0A1B4VCA9_9GAMM</name>
<dbReference type="InterPro" id="IPR003661">
    <property type="entry name" value="HisK_dim/P_dom"/>
</dbReference>
<dbReference type="InterPro" id="IPR036097">
    <property type="entry name" value="HisK_dim/P_sf"/>
</dbReference>
<dbReference type="Pfam" id="PF02518">
    <property type="entry name" value="HATPase_c"/>
    <property type="match status" value="1"/>
</dbReference>
<dbReference type="InterPro" id="IPR003594">
    <property type="entry name" value="HATPase_dom"/>
</dbReference>
<keyword evidence="4" id="KW-0808">Transferase</keyword>
<evidence type="ECO:0000256" key="2">
    <source>
        <dbReference type="ARBA" id="ARBA00012438"/>
    </source>
</evidence>
<dbReference type="SMART" id="SM00387">
    <property type="entry name" value="HATPase_c"/>
    <property type="match status" value="1"/>
</dbReference>
<dbReference type="InterPro" id="IPR004358">
    <property type="entry name" value="Sig_transdc_His_kin-like_C"/>
</dbReference>
<feature type="transmembrane region" description="Helical" evidence="10">
    <location>
        <begin position="259"/>
        <end position="281"/>
    </location>
</feature>
<proteinExistence type="predicted"/>
<keyword evidence="13" id="KW-1185">Reference proteome</keyword>
<feature type="coiled-coil region" evidence="9">
    <location>
        <begin position="281"/>
        <end position="308"/>
    </location>
</feature>
<keyword evidence="8" id="KW-0902">Two-component regulatory system</keyword>
<dbReference type="PRINTS" id="PR00344">
    <property type="entry name" value="BCTRLSENSOR"/>
</dbReference>
<dbReference type="Proteomes" id="UP000218899">
    <property type="component" value="Chromosome"/>
</dbReference>
<evidence type="ECO:0000256" key="7">
    <source>
        <dbReference type="ARBA" id="ARBA00022840"/>
    </source>
</evidence>
<dbReference type="InterPro" id="IPR036890">
    <property type="entry name" value="HATPase_C_sf"/>
</dbReference>
<organism evidence="12 13">
    <name type="scientific">Sulfurifustis variabilis</name>
    <dbReference type="NCBI Taxonomy" id="1675686"/>
    <lineage>
        <taxon>Bacteria</taxon>
        <taxon>Pseudomonadati</taxon>
        <taxon>Pseudomonadota</taxon>
        <taxon>Gammaproteobacteria</taxon>
        <taxon>Acidiferrobacterales</taxon>
        <taxon>Acidiferrobacteraceae</taxon>
        <taxon>Sulfurifustis</taxon>
    </lineage>
</organism>
<gene>
    <name evidence="12" type="ORF">SVA_2453</name>
</gene>
<comment type="catalytic activity">
    <reaction evidence="1">
        <text>ATP + protein L-histidine = ADP + protein N-phospho-L-histidine.</text>
        <dbReference type="EC" id="2.7.13.3"/>
    </reaction>
</comment>
<dbReference type="CDD" id="cd00082">
    <property type="entry name" value="HisKA"/>
    <property type="match status" value="1"/>
</dbReference>
<evidence type="ECO:0000256" key="5">
    <source>
        <dbReference type="ARBA" id="ARBA00022741"/>
    </source>
</evidence>
<reference evidence="12 13" key="1">
    <citation type="submission" date="2015-08" db="EMBL/GenBank/DDBJ databases">
        <title>Complete genome sequence of Sulfurifustis variabilis.</title>
        <authorList>
            <person name="Miura A."/>
            <person name="Kojima H."/>
            <person name="Fukui M."/>
        </authorList>
    </citation>
    <scope>NUCLEOTIDE SEQUENCE [LARGE SCALE GENOMIC DNA]</scope>
    <source>
        <strain evidence="13">skN76</strain>
    </source>
</reference>
<evidence type="ECO:0000313" key="13">
    <source>
        <dbReference type="Proteomes" id="UP000218899"/>
    </source>
</evidence>
<feature type="transmembrane region" description="Helical" evidence="10">
    <location>
        <begin position="84"/>
        <end position="102"/>
    </location>
</feature>
<dbReference type="SUPFAM" id="SSF55874">
    <property type="entry name" value="ATPase domain of HSP90 chaperone/DNA topoisomerase II/histidine kinase"/>
    <property type="match status" value="1"/>
</dbReference>
<dbReference type="PANTHER" id="PTHR43065:SF10">
    <property type="entry name" value="PEROXIDE STRESS-ACTIVATED HISTIDINE KINASE MAK3"/>
    <property type="match status" value="1"/>
</dbReference>
<keyword evidence="10" id="KW-0812">Transmembrane</keyword>
<feature type="transmembrane region" description="Helical" evidence="10">
    <location>
        <begin position="56"/>
        <end position="72"/>
    </location>
</feature>
<dbReference type="InterPro" id="IPR005467">
    <property type="entry name" value="His_kinase_dom"/>
</dbReference>
<dbReference type="Pfam" id="PF00512">
    <property type="entry name" value="HisKA"/>
    <property type="match status" value="1"/>
</dbReference>
<evidence type="ECO:0000256" key="10">
    <source>
        <dbReference type="SAM" id="Phobius"/>
    </source>
</evidence>
<dbReference type="GO" id="GO:0005524">
    <property type="term" value="F:ATP binding"/>
    <property type="evidence" value="ECO:0007669"/>
    <property type="project" value="UniProtKB-KW"/>
</dbReference>
<evidence type="ECO:0000256" key="1">
    <source>
        <dbReference type="ARBA" id="ARBA00000085"/>
    </source>
</evidence>
<feature type="transmembrane region" description="Helical" evidence="10">
    <location>
        <begin position="229"/>
        <end position="247"/>
    </location>
</feature>
<feature type="transmembrane region" description="Helical" evidence="10">
    <location>
        <begin position="122"/>
        <end position="143"/>
    </location>
</feature>
<evidence type="ECO:0000256" key="8">
    <source>
        <dbReference type="ARBA" id="ARBA00023012"/>
    </source>
</evidence>
<dbReference type="SUPFAM" id="SSF47384">
    <property type="entry name" value="Homodimeric domain of signal transducing histidine kinase"/>
    <property type="match status" value="1"/>
</dbReference>
<keyword evidence="6 12" id="KW-0418">Kinase</keyword>
<evidence type="ECO:0000313" key="12">
    <source>
        <dbReference type="EMBL" id="BAU49001.1"/>
    </source>
</evidence>
<dbReference type="PROSITE" id="PS50109">
    <property type="entry name" value="HIS_KIN"/>
    <property type="match status" value="1"/>
</dbReference>
<keyword evidence="10" id="KW-0472">Membrane</keyword>
<dbReference type="AlphaFoldDB" id="A0A1B4VCA9"/>
<sequence>MNDAGHRRLHRAFRVFALAVAVLVTGTGLIALVGWMLDQPLLSSALPGQPRLKANAAFALVLCGSALGLLTVGRPAAAQRAGRLLAALAILVGGATLVQYLANVDLGIDELVFRDLESRRFPGRMSAGTAVDLVLIGLALLLLDIRLRNGHRPADWLALVAGAIALLGVVAHLYDALALYEVVFYSDVSLHSALALLLLALGILAARPDEGLLLVTLREDASGVVARRLLPTAIGLPMLVGWLIAWAGREQYYRPQFGLALFALANIAMLTLITALIARALHRSEDDRRRAEEQARANQEELQRLYHQHALGALASIFAHEINQPLTAIAGYSRTNLRLLESGRTGDQLRLNLERTVQQADRAAGVIRQIRGFLRAGELRTDRVGLTGLIRDVLAQTAADAAAENIDLRLRADEAPDVLVDRTAIEKVLVNLLRNSIEAIRLAGSPGGRIEISAGEDGPGMARVTVRDNGPGLDAQSRAHLFEPFRTTKPDGLGVGLAVSRTIIEAHGGRLWADDPERGAVLHFTLMRAT</sequence>
<dbReference type="SMART" id="SM00388">
    <property type="entry name" value="HisKA"/>
    <property type="match status" value="1"/>
</dbReference>
<keyword evidence="10" id="KW-1133">Transmembrane helix</keyword>
<dbReference type="PANTHER" id="PTHR43065">
    <property type="entry name" value="SENSOR HISTIDINE KINASE"/>
    <property type="match status" value="1"/>
</dbReference>
<keyword evidence="5" id="KW-0547">Nucleotide-binding</keyword>
<evidence type="ECO:0000256" key="9">
    <source>
        <dbReference type="SAM" id="Coils"/>
    </source>
</evidence>
<keyword evidence="9" id="KW-0175">Coiled coil</keyword>